<keyword evidence="1" id="KW-1133">Transmembrane helix</keyword>
<proteinExistence type="predicted"/>
<dbReference type="AlphaFoldDB" id="A0A1F7Y2T6"/>
<keyword evidence="1" id="KW-0472">Membrane</keyword>
<gene>
    <name evidence="2" type="ORF">A2771_01185</name>
</gene>
<feature type="transmembrane region" description="Helical" evidence="1">
    <location>
        <begin position="140"/>
        <end position="158"/>
    </location>
</feature>
<evidence type="ECO:0000256" key="1">
    <source>
        <dbReference type="SAM" id="Phobius"/>
    </source>
</evidence>
<feature type="transmembrane region" description="Helical" evidence="1">
    <location>
        <begin position="108"/>
        <end position="128"/>
    </location>
</feature>
<feature type="transmembrane region" description="Helical" evidence="1">
    <location>
        <begin position="57"/>
        <end position="77"/>
    </location>
</feature>
<keyword evidence="1" id="KW-0812">Transmembrane</keyword>
<feature type="transmembrane region" description="Helical" evidence="1">
    <location>
        <begin position="178"/>
        <end position="196"/>
    </location>
</feature>
<feature type="transmembrane region" description="Helical" evidence="1">
    <location>
        <begin position="6"/>
        <end position="23"/>
    </location>
</feature>
<sequence length="200" mass="23534">MFIRSLFLLVGIVTFLFIYWRKLKEDYHENIIYTSAFYSMFGSIFFYLISLRLLPDWWFWFVVVGGFLGFSIATVRFKMRFFETYEAAVSASLPLLSLYLFFEFVKKLNLYVFIALLLTSFYIFLFWYAQKHYKKIRWYASGRVGFSGLITAGIFFATRAFLALKFSHMLSFVGVGDSLISALVALIHFIILINLARIKQ</sequence>
<reference evidence="2 3" key="1">
    <citation type="journal article" date="2016" name="Nat. Commun.">
        <title>Thousands of microbial genomes shed light on interconnected biogeochemical processes in an aquifer system.</title>
        <authorList>
            <person name="Anantharaman K."/>
            <person name="Brown C.T."/>
            <person name="Hug L.A."/>
            <person name="Sharon I."/>
            <person name="Castelle C.J."/>
            <person name="Probst A.J."/>
            <person name="Thomas B.C."/>
            <person name="Singh A."/>
            <person name="Wilkins M.J."/>
            <person name="Karaoz U."/>
            <person name="Brodie E.L."/>
            <person name="Williams K.H."/>
            <person name="Hubbard S.S."/>
            <person name="Banfield J.F."/>
        </authorList>
    </citation>
    <scope>NUCLEOTIDE SEQUENCE [LARGE SCALE GENOMIC DNA]</scope>
</reference>
<accession>A0A1F7Y2T6</accession>
<feature type="transmembrane region" description="Helical" evidence="1">
    <location>
        <begin position="30"/>
        <end position="51"/>
    </location>
</feature>
<dbReference type="Proteomes" id="UP000176741">
    <property type="component" value="Unassembled WGS sequence"/>
</dbReference>
<protein>
    <submittedName>
        <fullName evidence="2">Uncharacterized protein</fullName>
    </submittedName>
</protein>
<evidence type="ECO:0000313" key="3">
    <source>
        <dbReference type="Proteomes" id="UP000176741"/>
    </source>
</evidence>
<dbReference type="EMBL" id="MGGD01000006">
    <property type="protein sequence ID" value="OGM21582.1"/>
    <property type="molecule type" value="Genomic_DNA"/>
</dbReference>
<name>A0A1F7Y2T6_9BACT</name>
<organism evidence="2 3">
    <name type="scientific">Candidatus Woesebacteria bacterium RIFCSPHIGHO2_01_FULL_38_26b</name>
    <dbReference type="NCBI Taxonomy" id="1802491"/>
    <lineage>
        <taxon>Bacteria</taxon>
        <taxon>Candidatus Woeseibacteriota</taxon>
    </lineage>
</organism>
<evidence type="ECO:0000313" key="2">
    <source>
        <dbReference type="EMBL" id="OGM21582.1"/>
    </source>
</evidence>
<comment type="caution">
    <text evidence="2">The sequence shown here is derived from an EMBL/GenBank/DDBJ whole genome shotgun (WGS) entry which is preliminary data.</text>
</comment>